<dbReference type="Gramene" id="PUZ41222">
    <property type="protein sequence ID" value="PUZ41222"/>
    <property type="gene ID" value="GQ55_9G486900"/>
</dbReference>
<evidence type="ECO:0000313" key="3">
    <source>
        <dbReference type="Proteomes" id="UP000244336"/>
    </source>
</evidence>
<evidence type="ECO:0000313" key="2">
    <source>
        <dbReference type="EMBL" id="PUZ41222.1"/>
    </source>
</evidence>
<sequence>MRWRPAGMRWRPAGRGSLPLSDRLARRGSVSTSRVVRSTPTQPSSQLSTQSSYFTARTFDRGPGHRLPAREFPSLFPVPFAGFALFPPTPQLSSHRRWGASCLAFSLPPVNCSHRAAGTATCSFFLSLFILVSRSFLRPLAKQVRHNFQELGFEGGEREEEASRDKGKETRRHGLGSEEERGQGEASRGYRPCRKL</sequence>
<dbReference type="AlphaFoldDB" id="A0A2T7CD03"/>
<reference evidence="2 3" key="1">
    <citation type="submission" date="2018-04" db="EMBL/GenBank/DDBJ databases">
        <title>WGS assembly of Panicum hallii var. hallii HAL2.</title>
        <authorList>
            <person name="Lovell J."/>
            <person name="Jenkins J."/>
            <person name="Lowry D."/>
            <person name="Mamidi S."/>
            <person name="Sreedasyam A."/>
            <person name="Weng X."/>
            <person name="Barry K."/>
            <person name="Bonette J."/>
            <person name="Campitelli B."/>
            <person name="Daum C."/>
            <person name="Gordon S."/>
            <person name="Gould B."/>
            <person name="Lipzen A."/>
            <person name="MacQueen A."/>
            <person name="Palacio-Mejia J."/>
            <person name="Plott C."/>
            <person name="Shakirov E."/>
            <person name="Shu S."/>
            <person name="Yoshinaga Y."/>
            <person name="Zane M."/>
            <person name="Rokhsar D."/>
            <person name="Grimwood J."/>
            <person name="Schmutz J."/>
            <person name="Juenger T."/>
        </authorList>
    </citation>
    <scope>NUCLEOTIDE SEQUENCE [LARGE SCALE GENOMIC DNA]</scope>
    <source>
        <strain evidence="3">cv. HAL2</strain>
    </source>
</reference>
<feature type="region of interest" description="Disordered" evidence="1">
    <location>
        <begin position="154"/>
        <end position="196"/>
    </location>
</feature>
<organism evidence="2 3">
    <name type="scientific">Panicum hallii var. hallii</name>
    <dbReference type="NCBI Taxonomy" id="1504633"/>
    <lineage>
        <taxon>Eukaryota</taxon>
        <taxon>Viridiplantae</taxon>
        <taxon>Streptophyta</taxon>
        <taxon>Embryophyta</taxon>
        <taxon>Tracheophyta</taxon>
        <taxon>Spermatophyta</taxon>
        <taxon>Magnoliopsida</taxon>
        <taxon>Liliopsida</taxon>
        <taxon>Poales</taxon>
        <taxon>Poaceae</taxon>
        <taxon>PACMAD clade</taxon>
        <taxon>Panicoideae</taxon>
        <taxon>Panicodae</taxon>
        <taxon>Paniceae</taxon>
        <taxon>Panicinae</taxon>
        <taxon>Panicum</taxon>
        <taxon>Panicum sect. Panicum</taxon>
    </lineage>
</organism>
<dbReference type="EMBL" id="CM009757">
    <property type="protein sequence ID" value="PUZ41222.1"/>
    <property type="molecule type" value="Genomic_DNA"/>
</dbReference>
<evidence type="ECO:0000256" key="1">
    <source>
        <dbReference type="SAM" id="MobiDB-lite"/>
    </source>
</evidence>
<gene>
    <name evidence="2" type="ORF">GQ55_9G486900</name>
</gene>
<accession>A0A2T7CD03</accession>
<feature type="region of interest" description="Disordered" evidence="1">
    <location>
        <begin position="29"/>
        <end position="51"/>
    </location>
</feature>
<name>A0A2T7CD03_9POAL</name>
<keyword evidence="3" id="KW-1185">Reference proteome</keyword>
<dbReference type="Proteomes" id="UP000244336">
    <property type="component" value="Chromosome 9"/>
</dbReference>
<proteinExistence type="predicted"/>
<protein>
    <submittedName>
        <fullName evidence="2">Uncharacterized protein</fullName>
    </submittedName>
</protein>